<reference evidence="1 2" key="1">
    <citation type="journal article" date="2015" name="Genome Announc.">
        <title>Complete Genome Sequence of Bacillus megaterium Siphophage Stills.</title>
        <authorList>
            <person name="Lee S.S."/>
            <person name="Kongari R.R."/>
            <person name="Hernandez A.C."/>
            <person name="Kuty Everett G.F."/>
        </authorList>
    </citation>
    <scope>NUCLEOTIDE SEQUENCE [LARGE SCALE GENOMIC DNA]</scope>
</reference>
<reference evidence="2" key="2">
    <citation type="submission" date="2015-01" db="EMBL/GenBank/DDBJ databases">
        <title>Complete Genome of Bacillus megaterium Siphophage Stills.</title>
        <authorList>
            <person name="Lee S.S."/>
            <person name="Kongari R.R."/>
            <person name="Hernandez A.C."/>
            <person name="Everett G.F.K."/>
        </authorList>
    </citation>
    <scope>NUCLEOTIDE SEQUENCE [LARGE SCALE GENOMIC DNA]</scope>
</reference>
<dbReference type="Proteomes" id="UP000033016">
    <property type="component" value="Segment"/>
</dbReference>
<evidence type="ECO:0000313" key="2">
    <source>
        <dbReference type="Proteomes" id="UP000033016"/>
    </source>
</evidence>
<dbReference type="RefSeq" id="YP_009196955.1">
    <property type="nucleotide sequence ID" value="NC_028777.1"/>
</dbReference>
<protein>
    <submittedName>
        <fullName evidence="1">Uncharacterized protein</fullName>
    </submittedName>
</protein>
<dbReference type="EMBL" id="KP696448">
    <property type="protein sequence ID" value="AKC02698.1"/>
    <property type="molecule type" value="Genomic_DNA"/>
</dbReference>
<dbReference type="KEGG" id="vg:26661018"/>
<dbReference type="OrthoDB" id="16466at10239"/>
<gene>
    <name evidence="1" type="ORF">CPT_Stills70</name>
</gene>
<name>A0A0E3XA60_9CAUD</name>
<proteinExistence type="predicted"/>
<evidence type="ECO:0000313" key="1">
    <source>
        <dbReference type="EMBL" id="AKC02698.1"/>
    </source>
</evidence>
<sequence>MGKRKGNGRKRVQKDTVMITLVNGSTIETQRNVSKVRGGQTKHYIPCPSCQEFKWVNVKSEAFEKGLCTGCWNELSDKVKSDVRKSFEKAVAKNGDALKRLAESDGVE</sequence>
<dbReference type="GeneID" id="26661018"/>
<organism evidence="1 2">
    <name type="scientific">Bacillus phage Stills</name>
    <dbReference type="NCBI Taxonomy" id="1610833"/>
    <lineage>
        <taxon>Viruses</taxon>
        <taxon>Duplodnaviria</taxon>
        <taxon>Heunggongvirae</taxon>
        <taxon>Uroviricota</taxon>
        <taxon>Caudoviricetes</taxon>
        <taxon>Slashvirus</taxon>
        <taxon>Slashvirus stills</taxon>
    </lineage>
</organism>
<keyword evidence="2" id="KW-1185">Reference proteome</keyword>
<accession>A0A0E3XA60</accession>